<dbReference type="OrthoDB" id="573511at2"/>
<dbReference type="PROSITE" id="PS00108">
    <property type="entry name" value="PROTEIN_KINASE_ST"/>
    <property type="match status" value="1"/>
</dbReference>
<evidence type="ECO:0000256" key="9">
    <source>
        <dbReference type="ARBA" id="ARBA00022840"/>
    </source>
</evidence>
<dbReference type="EC" id="2.7.13.3" evidence="4"/>
<dbReference type="GO" id="GO:0005524">
    <property type="term" value="F:ATP binding"/>
    <property type="evidence" value="ECO:0007669"/>
    <property type="project" value="UniProtKB-KW"/>
</dbReference>
<organism evidence="19 20">
    <name type="scientific">Chamaesiphon polymorphus CCALA 037</name>
    <dbReference type="NCBI Taxonomy" id="2107692"/>
    <lineage>
        <taxon>Bacteria</taxon>
        <taxon>Bacillati</taxon>
        <taxon>Cyanobacteriota</taxon>
        <taxon>Cyanophyceae</taxon>
        <taxon>Gomontiellales</taxon>
        <taxon>Chamaesiphonaceae</taxon>
        <taxon>Chamaesiphon</taxon>
    </lineage>
</organism>
<dbReference type="InterPro" id="IPR003018">
    <property type="entry name" value="GAF"/>
</dbReference>
<dbReference type="SUPFAM" id="SSF47384">
    <property type="entry name" value="Homodimeric domain of signal transducing histidine kinase"/>
    <property type="match status" value="1"/>
</dbReference>
<dbReference type="SMART" id="SM00220">
    <property type="entry name" value="S_TKc"/>
    <property type="match status" value="1"/>
</dbReference>
<dbReference type="Gene3D" id="1.10.510.10">
    <property type="entry name" value="Transferase(Phosphotransferase) domain 1"/>
    <property type="match status" value="1"/>
</dbReference>
<evidence type="ECO:0000313" key="19">
    <source>
        <dbReference type="EMBL" id="PSB57494.1"/>
    </source>
</evidence>
<dbReference type="InterPro" id="IPR027417">
    <property type="entry name" value="P-loop_NTPase"/>
</dbReference>
<dbReference type="Gene3D" id="3.30.565.10">
    <property type="entry name" value="Histidine kinase-like ATPase, C-terminal domain"/>
    <property type="match status" value="1"/>
</dbReference>
<evidence type="ECO:0000256" key="11">
    <source>
        <dbReference type="ARBA" id="ARBA00023136"/>
    </source>
</evidence>
<dbReference type="CDD" id="cd00082">
    <property type="entry name" value="HisKA"/>
    <property type="match status" value="1"/>
</dbReference>
<comment type="catalytic activity">
    <reaction evidence="1">
        <text>ATP + protein L-histidine = ADP + protein N-phospho-L-histidine.</text>
        <dbReference type="EC" id="2.7.13.3"/>
    </reaction>
</comment>
<evidence type="ECO:0000256" key="7">
    <source>
        <dbReference type="ARBA" id="ARBA00022741"/>
    </source>
</evidence>
<keyword evidence="5 14" id="KW-0597">Phosphoprotein</keyword>
<dbReference type="InterPro" id="IPR036890">
    <property type="entry name" value="HATPase_C_sf"/>
</dbReference>
<evidence type="ECO:0000259" key="18">
    <source>
        <dbReference type="PROSITE" id="PS50110"/>
    </source>
</evidence>
<feature type="domain" description="Histidine kinase" evidence="17">
    <location>
        <begin position="1544"/>
        <end position="1769"/>
    </location>
</feature>
<dbReference type="InterPro" id="IPR003661">
    <property type="entry name" value="HisK_dim/P_dom"/>
</dbReference>
<dbReference type="Pfam" id="PF01590">
    <property type="entry name" value="GAF"/>
    <property type="match status" value="1"/>
</dbReference>
<dbReference type="SUPFAM" id="SSF56112">
    <property type="entry name" value="Protein kinase-like (PK-like)"/>
    <property type="match status" value="1"/>
</dbReference>
<dbReference type="SMART" id="SM00448">
    <property type="entry name" value="REC"/>
    <property type="match status" value="1"/>
</dbReference>
<dbReference type="FunFam" id="3.30.565.10:FF:000010">
    <property type="entry name" value="Sensor histidine kinase RcsC"/>
    <property type="match status" value="1"/>
</dbReference>
<gene>
    <name evidence="19" type="ORF">C7B77_08225</name>
</gene>
<dbReference type="GO" id="GO:0016020">
    <property type="term" value="C:membrane"/>
    <property type="evidence" value="ECO:0007669"/>
    <property type="project" value="UniProtKB-SubCell"/>
</dbReference>
<dbReference type="InterPro" id="IPR004358">
    <property type="entry name" value="Sig_transdc_His_kin-like_C"/>
</dbReference>
<evidence type="ECO:0000256" key="3">
    <source>
        <dbReference type="ARBA" id="ARBA00006402"/>
    </source>
</evidence>
<keyword evidence="10" id="KW-0902">Two-component regulatory system</keyword>
<dbReference type="InterPro" id="IPR011009">
    <property type="entry name" value="Kinase-like_dom_sf"/>
</dbReference>
<evidence type="ECO:0000256" key="10">
    <source>
        <dbReference type="ARBA" id="ARBA00023012"/>
    </source>
</evidence>
<dbReference type="Gene3D" id="3.30.450.40">
    <property type="match status" value="1"/>
</dbReference>
<dbReference type="PROSITE" id="PS50109">
    <property type="entry name" value="HIS_KIN"/>
    <property type="match status" value="1"/>
</dbReference>
<dbReference type="Pfam" id="PF02518">
    <property type="entry name" value="HATPase_c"/>
    <property type="match status" value="1"/>
</dbReference>
<dbReference type="Pfam" id="PF00069">
    <property type="entry name" value="Pkinase"/>
    <property type="match status" value="1"/>
</dbReference>
<evidence type="ECO:0000256" key="6">
    <source>
        <dbReference type="ARBA" id="ARBA00022679"/>
    </source>
</evidence>
<keyword evidence="12" id="KW-0131">Cell cycle</keyword>
<evidence type="ECO:0000256" key="14">
    <source>
        <dbReference type="PROSITE-ProRule" id="PRU00169"/>
    </source>
</evidence>
<protein>
    <recommendedName>
        <fullName evidence="13">Circadian input-output histidine kinase CikA</fullName>
        <ecNumber evidence="4">2.7.13.3</ecNumber>
    </recommendedName>
</protein>
<evidence type="ECO:0000256" key="13">
    <source>
        <dbReference type="ARBA" id="ARBA00074306"/>
    </source>
</evidence>
<dbReference type="Pfam" id="PF00512">
    <property type="entry name" value="HisKA"/>
    <property type="match status" value="1"/>
</dbReference>
<keyword evidence="7" id="KW-0547">Nucleotide-binding</keyword>
<dbReference type="InterPro" id="IPR000719">
    <property type="entry name" value="Prot_kinase_dom"/>
</dbReference>
<dbReference type="Proteomes" id="UP000238937">
    <property type="component" value="Unassembled WGS sequence"/>
</dbReference>
<evidence type="ECO:0000256" key="5">
    <source>
        <dbReference type="ARBA" id="ARBA00022553"/>
    </source>
</evidence>
<feature type="domain" description="Response regulatory" evidence="18">
    <location>
        <begin position="1818"/>
        <end position="1934"/>
    </location>
</feature>
<comment type="similarity">
    <text evidence="3">In the N-terminal section; belongs to the phytochrome family.</text>
</comment>
<keyword evidence="11" id="KW-0472">Membrane</keyword>
<dbReference type="InterPro" id="IPR041664">
    <property type="entry name" value="AAA_16"/>
</dbReference>
<name>A0A2T1GIE2_9CYAN</name>
<dbReference type="InterPro" id="IPR029016">
    <property type="entry name" value="GAF-like_dom_sf"/>
</dbReference>
<evidence type="ECO:0000256" key="2">
    <source>
        <dbReference type="ARBA" id="ARBA00004370"/>
    </source>
</evidence>
<dbReference type="FunFam" id="1.10.287.130:FF:000038">
    <property type="entry name" value="Sensory transduction histidine kinase"/>
    <property type="match status" value="1"/>
</dbReference>
<evidence type="ECO:0000259" key="17">
    <source>
        <dbReference type="PROSITE" id="PS50109"/>
    </source>
</evidence>
<evidence type="ECO:0000256" key="15">
    <source>
        <dbReference type="SAM" id="Coils"/>
    </source>
</evidence>
<keyword evidence="9" id="KW-0067">ATP-binding</keyword>
<dbReference type="PROSITE" id="PS50110">
    <property type="entry name" value="RESPONSE_REGULATORY"/>
    <property type="match status" value="1"/>
</dbReference>
<comment type="caution">
    <text evidence="19">The sequence shown here is derived from an EMBL/GenBank/DDBJ whole genome shotgun (WGS) entry which is preliminary data.</text>
</comment>
<accession>A0A2T1GIE2</accession>
<comment type="subcellular location">
    <subcellularLocation>
        <location evidence="2">Membrane</location>
    </subcellularLocation>
</comment>
<dbReference type="SUPFAM" id="SSF55874">
    <property type="entry name" value="ATPase domain of HSP90 chaperone/DNA topoisomerase II/histidine kinase"/>
    <property type="match status" value="1"/>
</dbReference>
<feature type="modified residue" description="4-aspartylphosphate" evidence="14">
    <location>
        <position position="1867"/>
    </location>
</feature>
<dbReference type="PRINTS" id="PR00344">
    <property type="entry name" value="BCTRLSENSOR"/>
</dbReference>
<evidence type="ECO:0000256" key="12">
    <source>
        <dbReference type="ARBA" id="ARBA00023306"/>
    </source>
</evidence>
<keyword evidence="8" id="KW-0418">Kinase</keyword>
<evidence type="ECO:0000256" key="4">
    <source>
        <dbReference type="ARBA" id="ARBA00012438"/>
    </source>
</evidence>
<dbReference type="EMBL" id="PVWO01000074">
    <property type="protein sequence ID" value="PSB57494.1"/>
    <property type="molecule type" value="Genomic_DNA"/>
</dbReference>
<dbReference type="InterPro" id="IPR036097">
    <property type="entry name" value="HisK_dim/P_sf"/>
</dbReference>
<dbReference type="SUPFAM" id="SSF52172">
    <property type="entry name" value="CheY-like"/>
    <property type="match status" value="1"/>
</dbReference>
<dbReference type="Gene3D" id="3.40.50.2300">
    <property type="match status" value="1"/>
</dbReference>
<dbReference type="SMART" id="SM00065">
    <property type="entry name" value="GAF"/>
    <property type="match status" value="1"/>
</dbReference>
<dbReference type="CDD" id="cd14014">
    <property type="entry name" value="STKc_PknB_like"/>
    <property type="match status" value="1"/>
</dbReference>
<dbReference type="InterPro" id="IPR008271">
    <property type="entry name" value="Ser/Thr_kinase_AS"/>
</dbReference>
<dbReference type="Gene3D" id="3.40.50.300">
    <property type="entry name" value="P-loop containing nucleotide triphosphate hydrolases"/>
    <property type="match status" value="1"/>
</dbReference>
<dbReference type="CDD" id="cd16922">
    <property type="entry name" value="HATPase_EvgS-ArcB-TorS-like"/>
    <property type="match status" value="1"/>
</dbReference>
<dbReference type="InterPro" id="IPR053159">
    <property type="entry name" value="Hybrid_Histidine_Kinase"/>
</dbReference>
<evidence type="ECO:0000313" key="20">
    <source>
        <dbReference type="Proteomes" id="UP000238937"/>
    </source>
</evidence>
<feature type="domain" description="Protein kinase" evidence="16">
    <location>
        <begin position="11"/>
        <end position="277"/>
    </location>
</feature>
<evidence type="ECO:0000259" key="16">
    <source>
        <dbReference type="PROSITE" id="PS50011"/>
    </source>
</evidence>
<dbReference type="Pfam" id="PF00072">
    <property type="entry name" value="Response_reg"/>
    <property type="match status" value="1"/>
</dbReference>
<dbReference type="GO" id="GO:0000155">
    <property type="term" value="F:phosphorelay sensor kinase activity"/>
    <property type="evidence" value="ECO:0007669"/>
    <property type="project" value="InterPro"/>
</dbReference>
<sequence length="1934" mass="214054">MMKTIVRLSGYRITEEIYAGNRTLLYRGVRESDSYPVTIKLLKNKFPSFERLMQFRNQYDIGKDLDLPNVIKTLALEPYQNSYALILEDCGSISLRSYLERVGALGDEPQKLVAFLQIAIQIADALEGLYCQRVIHKDIKPANILIHPETQHVKLIDFSLSSLLTKETQQIEHANMLAGTLAYMSPEQTGRMNRGIDYRSDFYTLGVTCYELLTGQLPFISNDPMELVHSHIAKSAVPVHQILPQIPLPISQLVSKLMSKNAEDRYQNALGLRHDLEICLAQLQDTGKIELFSLGERDPSDRFTIPETLYGREPEVAVLLNAFERASKGITEMVLVAGSSGVGKTVVIQEVHRPIVRQRSYFIKGKYDQFGRNIPFSAFGQALGGLMRNLLCESDAQLNTWKTDILNIVGEHGQVLIDIIPELERIIGKQLPAPELTGSAAQQRFNLLMQKFVRLFATAAHPLVLFLDDLQWADLASLNLLQLLMQDTGYLLVLGAYRDNEVSPIHPTLLAIEEIEKTGIKVDTIRLESLTLAGLNQLVAGALNCSPLHAQPLAELVALKTQGNPFFATQFLKSLYEDGLITFDRVSHNSDVGGWSCDVAKVKALAVTDDVVEFMALQLQKLPTSTQAAMALAACIGSQFDLDTLAIVLERSPAETAAILWEGLQDNLLIPTTEVYKFFTSSDPQSGSNIAANACYRFLHDRVQQAAYSLIPVDRKQATHLKIGQLLYQKSAEITRAEKLFDIVGHFNLAQTLITQPNQRVSLAKLNLTAGKKARAATAYAAANTYLESGIALLPSDCWETQYQLTLDLHVAAAEAAYLEGNLEGMEEFASTVLRSAQTILDKVAIYSIQIAALTANGKMVEAISVGIEVLGKLGIDFPTTPDRANIDGALQAVASQLQSRPIEDLLDLPEIEDLQMQAAIKLLADLGKTIVLGMPGLLPILSSKMVTLSFSFGNDPASLSGYVYHGMVLSAIFDDVETGYSFGKLATNLLEQQKTTEFNSTVSFLFAAWIQHRRETIRSCLPTLKNCYTTFMEAGDFLSAGYSIAIYFESAFLSGVELMSWNLEISAYSNALAKVKQYSAQTFLELKRQVAQNLMEGVDRPDCLIGDAYDETVMLSKHQRDNEFSALAAVYGYKQILAYLFGNYHAAMDYTNQGQQYLLGVAGMVTIPTFHLFAALTHLALYPEQSELERAETIAQVEIHQGTIDLWAQNAPMNYLHKWDLIEAEKQRILGNKAGAIEYYDRAIAGAKEHQFIHEEALSNELAGKFYLNWGKEKLAQSYLMEAYYCYGRWGAKAKVEQLKTLYPHLLASITNQESIEVVEPEVTDITNSVMCNSTFLDLESLLRASRSISQEVKLDRLIANLLENVIANAGADKCVLLLKTEDSLQVVAKVKQGHKAQLLSPLVFEQSSDVAISLVNQVEHSLESILLTDAHQLSEYGGDNYLQQYQPKSVLCSPILDRGDLVGILYLENQVAVDPFTPTRLETLEILIAQAAISIENAKLYSRLEASVVELEQKVEKRTSQLKTAKEAAEEANRSKTMFFNNMSHELRTPLNAVLGMSEGLIEQVYGTLNQKQLRCIQVIEKSGNHLLTLIDDILDMAKMEAGKLQIYCQPTDIDRLCQDSLSFVKPQADKKQIQLTVNIPPHLPDVEIDERRMRQVLINLLSNAVKFTPENGRVSIDVAYFASTDGAIAGLQLAVSDTGIGIATEHLDKLFQPFVQIDSNFNRQAQGTGLGLNLVRQIVKLHGGKVSVTSEVNVGSRFTIDLPCGNLASLVPLDPNCHAEDRLPFANSSAIDERVALDRQLALAANPRPPKRAAQILIVDDDRDTMATLSEYLEAKGYNIIVAENGREAIEQAKLHHPEAILMDIQMPVLDGLSAISQLRSDPEFAKLPIFALTATKMAGDRERCLAAGASKYLSKPIALQMLAATLKEVV</sequence>
<dbReference type="InterPro" id="IPR011006">
    <property type="entry name" value="CheY-like_superfamily"/>
</dbReference>
<feature type="coiled-coil region" evidence="15">
    <location>
        <begin position="1503"/>
        <end position="1537"/>
    </location>
</feature>
<keyword evidence="20" id="KW-1185">Reference proteome</keyword>
<dbReference type="SMART" id="SM00388">
    <property type="entry name" value="HisKA"/>
    <property type="match status" value="1"/>
</dbReference>
<evidence type="ECO:0000256" key="8">
    <source>
        <dbReference type="ARBA" id="ARBA00022777"/>
    </source>
</evidence>
<proteinExistence type="inferred from homology"/>
<dbReference type="InterPro" id="IPR003594">
    <property type="entry name" value="HATPase_dom"/>
</dbReference>
<dbReference type="InterPro" id="IPR001789">
    <property type="entry name" value="Sig_transdc_resp-reg_receiver"/>
</dbReference>
<dbReference type="Gene3D" id="1.10.287.130">
    <property type="match status" value="1"/>
</dbReference>
<dbReference type="Pfam" id="PF13191">
    <property type="entry name" value="AAA_16"/>
    <property type="match status" value="1"/>
</dbReference>
<keyword evidence="6" id="KW-0808">Transferase</keyword>
<reference evidence="19 20" key="1">
    <citation type="submission" date="2018-03" db="EMBL/GenBank/DDBJ databases">
        <title>The ancient ancestry and fast evolution of plastids.</title>
        <authorList>
            <person name="Moore K.R."/>
            <person name="Magnabosco C."/>
            <person name="Momper L."/>
            <person name="Gold D.A."/>
            <person name="Bosak T."/>
            <person name="Fournier G.P."/>
        </authorList>
    </citation>
    <scope>NUCLEOTIDE SEQUENCE [LARGE SCALE GENOMIC DNA]</scope>
    <source>
        <strain evidence="19 20">CCALA 037</strain>
    </source>
</reference>
<dbReference type="SUPFAM" id="SSF55781">
    <property type="entry name" value="GAF domain-like"/>
    <property type="match status" value="1"/>
</dbReference>
<dbReference type="PANTHER" id="PTHR43642:SF1">
    <property type="entry name" value="HYBRID SIGNAL TRANSDUCTION HISTIDINE KINASE G"/>
    <property type="match status" value="1"/>
</dbReference>
<keyword evidence="15" id="KW-0175">Coiled coil</keyword>
<dbReference type="SUPFAM" id="SSF52540">
    <property type="entry name" value="P-loop containing nucleoside triphosphate hydrolases"/>
    <property type="match status" value="1"/>
</dbReference>
<dbReference type="PANTHER" id="PTHR43642">
    <property type="entry name" value="HYBRID SIGNAL TRANSDUCTION HISTIDINE KINASE G"/>
    <property type="match status" value="1"/>
</dbReference>
<dbReference type="PROSITE" id="PS50011">
    <property type="entry name" value="PROTEIN_KINASE_DOM"/>
    <property type="match status" value="1"/>
</dbReference>
<evidence type="ECO:0000256" key="1">
    <source>
        <dbReference type="ARBA" id="ARBA00000085"/>
    </source>
</evidence>
<dbReference type="InterPro" id="IPR005467">
    <property type="entry name" value="His_kinase_dom"/>
</dbReference>
<dbReference type="SMART" id="SM00387">
    <property type="entry name" value="HATPase_c"/>
    <property type="match status" value="1"/>
</dbReference>